<evidence type="ECO:0000313" key="1">
    <source>
        <dbReference type="EMBL" id="GBP96551.1"/>
    </source>
</evidence>
<gene>
    <name evidence="1" type="ORF">EVAR_71458_1</name>
</gene>
<dbReference type="EMBL" id="BGZK01002799">
    <property type="protein sequence ID" value="GBP96551.1"/>
    <property type="molecule type" value="Genomic_DNA"/>
</dbReference>
<evidence type="ECO:0000313" key="2">
    <source>
        <dbReference type="Proteomes" id="UP000299102"/>
    </source>
</evidence>
<dbReference type="AlphaFoldDB" id="A0A4C2A6Q5"/>
<accession>A0A4C2A6Q5</accession>
<dbReference type="Proteomes" id="UP000299102">
    <property type="component" value="Unassembled WGS sequence"/>
</dbReference>
<dbReference type="STRING" id="151549.A0A4C2A6Q5"/>
<organism evidence="1 2">
    <name type="scientific">Eumeta variegata</name>
    <name type="common">Bagworm moth</name>
    <name type="synonym">Eumeta japonica</name>
    <dbReference type="NCBI Taxonomy" id="151549"/>
    <lineage>
        <taxon>Eukaryota</taxon>
        <taxon>Metazoa</taxon>
        <taxon>Ecdysozoa</taxon>
        <taxon>Arthropoda</taxon>
        <taxon>Hexapoda</taxon>
        <taxon>Insecta</taxon>
        <taxon>Pterygota</taxon>
        <taxon>Neoptera</taxon>
        <taxon>Endopterygota</taxon>
        <taxon>Lepidoptera</taxon>
        <taxon>Glossata</taxon>
        <taxon>Ditrysia</taxon>
        <taxon>Tineoidea</taxon>
        <taxon>Psychidae</taxon>
        <taxon>Oiketicinae</taxon>
        <taxon>Eumeta</taxon>
    </lineage>
</organism>
<reference evidence="1 2" key="1">
    <citation type="journal article" date="2019" name="Commun. Biol.">
        <title>The bagworm genome reveals a unique fibroin gene that provides high tensile strength.</title>
        <authorList>
            <person name="Kono N."/>
            <person name="Nakamura H."/>
            <person name="Ohtoshi R."/>
            <person name="Tomita M."/>
            <person name="Numata K."/>
            <person name="Arakawa K."/>
        </authorList>
    </citation>
    <scope>NUCLEOTIDE SEQUENCE [LARGE SCALE GENOMIC DNA]</scope>
</reference>
<sequence length="101" mass="11473">MIRKEETTKIKQMHLAERKAEIRPKQGRRVERDELMPLVNKYKQMLDKRANEGASAPVKLEETEVEASTILCWRFRDNLQASLGSICIDFLSGLGGGRSVA</sequence>
<name>A0A4C2A6Q5_EUMVA</name>
<keyword evidence="2" id="KW-1185">Reference proteome</keyword>
<proteinExistence type="predicted"/>
<protein>
    <submittedName>
        <fullName evidence="1">Uncharacterized protein</fullName>
    </submittedName>
</protein>
<comment type="caution">
    <text evidence="1">The sequence shown here is derived from an EMBL/GenBank/DDBJ whole genome shotgun (WGS) entry which is preliminary data.</text>
</comment>